<gene>
    <name evidence="2" type="ORF">PSON_ATCC_30995.1.T0130188</name>
</gene>
<reference evidence="2" key="1">
    <citation type="submission" date="2021-01" db="EMBL/GenBank/DDBJ databases">
        <authorList>
            <consortium name="Genoscope - CEA"/>
            <person name="William W."/>
        </authorList>
    </citation>
    <scope>NUCLEOTIDE SEQUENCE</scope>
</reference>
<name>A0A8S1KZV1_9CILI</name>
<dbReference type="InterPro" id="IPR029526">
    <property type="entry name" value="PGBD"/>
</dbReference>
<evidence type="ECO:0000313" key="2">
    <source>
        <dbReference type="EMBL" id="CAD8059365.1"/>
    </source>
</evidence>
<proteinExistence type="predicted"/>
<sequence length="378" mass="45857">MFDFFGIKIIMGYIKMPHLEDYFNEQQLFQFKIFEYFKEGRFECLDQWSNFTGENLLKIQIKQSQFMNFKQLENVKKFEKVQKIYKLQENIQYYKQIQNLRQIQQQIVNKQYFVIQQINQQFGNTFVIIFMKRKQDFKLFMFYNNAKITITLQQISFLKIKLQIQCVSMIDNQLTNQIPQVPLYLNFMSIIKEQNLIFAFTCGQLIQQQIFVYNQYKETMLLNCINDWIIRDNNMKFLLNIIKNKRIIKLIDLSNNFVQDWLKNYQRIRLHRQRMLLLYYINRKQQIVALGTQIIGDYGLEISGILVILCVCDCFYLFDQNTQVYIINIEDITKAQYKSIEQFNKQIYHQAFQKKPGLMYENVDKSKSVQYAKQVEIE</sequence>
<keyword evidence="3" id="KW-1185">Reference proteome</keyword>
<dbReference type="OrthoDB" id="5876240at2759"/>
<dbReference type="EMBL" id="CAJJDN010000013">
    <property type="protein sequence ID" value="CAD8059365.1"/>
    <property type="molecule type" value="Genomic_DNA"/>
</dbReference>
<accession>A0A8S1KZV1</accession>
<evidence type="ECO:0000313" key="3">
    <source>
        <dbReference type="Proteomes" id="UP000692954"/>
    </source>
</evidence>
<dbReference type="Proteomes" id="UP000692954">
    <property type="component" value="Unassembled WGS sequence"/>
</dbReference>
<dbReference type="AlphaFoldDB" id="A0A8S1KZV1"/>
<evidence type="ECO:0000259" key="1">
    <source>
        <dbReference type="Pfam" id="PF13843"/>
    </source>
</evidence>
<feature type="domain" description="PiggyBac transposable element-derived protein" evidence="1">
    <location>
        <begin position="3"/>
        <end position="108"/>
    </location>
</feature>
<protein>
    <recommendedName>
        <fullName evidence="1">PiggyBac transposable element-derived protein domain-containing protein</fullName>
    </recommendedName>
</protein>
<comment type="caution">
    <text evidence="2">The sequence shown here is derived from an EMBL/GenBank/DDBJ whole genome shotgun (WGS) entry which is preliminary data.</text>
</comment>
<dbReference type="Pfam" id="PF13843">
    <property type="entry name" value="DDE_Tnp_1_7"/>
    <property type="match status" value="1"/>
</dbReference>
<organism evidence="2 3">
    <name type="scientific">Paramecium sonneborni</name>
    <dbReference type="NCBI Taxonomy" id="65129"/>
    <lineage>
        <taxon>Eukaryota</taxon>
        <taxon>Sar</taxon>
        <taxon>Alveolata</taxon>
        <taxon>Ciliophora</taxon>
        <taxon>Intramacronucleata</taxon>
        <taxon>Oligohymenophorea</taxon>
        <taxon>Peniculida</taxon>
        <taxon>Parameciidae</taxon>
        <taxon>Paramecium</taxon>
    </lineage>
</organism>